<dbReference type="GO" id="GO:0005743">
    <property type="term" value="C:mitochondrial inner membrane"/>
    <property type="evidence" value="ECO:0007669"/>
    <property type="project" value="UniProtKB-SubCell"/>
</dbReference>
<feature type="compositionally biased region" description="Polar residues" evidence="10">
    <location>
        <begin position="137"/>
        <end position="147"/>
    </location>
</feature>
<evidence type="ECO:0000256" key="6">
    <source>
        <dbReference type="ARBA" id="ARBA00022989"/>
    </source>
</evidence>
<evidence type="ECO:0000256" key="8">
    <source>
        <dbReference type="ARBA" id="ARBA00023136"/>
    </source>
</evidence>
<keyword evidence="4" id="KW-0812">Transmembrane</keyword>
<keyword evidence="7 9" id="KW-0496">Mitochondrion</keyword>
<keyword evidence="8" id="KW-0472">Membrane</keyword>
<comment type="function">
    <text evidence="9">Mediates the uptake of pyruvate into mitochondria.</text>
</comment>
<dbReference type="GO" id="GO:0006850">
    <property type="term" value="P:pyruvate import into mitochondria"/>
    <property type="evidence" value="ECO:0007669"/>
    <property type="project" value="InterPro"/>
</dbReference>
<keyword evidence="12" id="KW-1185">Reference proteome</keyword>
<evidence type="ECO:0000256" key="10">
    <source>
        <dbReference type="SAM" id="MobiDB-lite"/>
    </source>
</evidence>
<name>A0A8H7E1F5_9EURO</name>
<protein>
    <recommendedName>
        <fullName evidence="9">Mitochondrial pyruvate carrier</fullName>
    </recommendedName>
</protein>
<comment type="similarity">
    <text evidence="2 9">Belongs to the mitochondrial pyruvate carrier (MPC) (TC 2.A.105) family.</text>
</comment>
<comment type="subcellular location">
    <subcellularLocation>
        <location evidence="1 9">Mitochondrion inner membrane</location>
        <topology evidence="1 9">Multi-pass membrane protein</topology>
    </subcellularLocation>
</comment>
<dbReference type="Pfam" id="PF03650">
    <property type="entry name" value="MPC"/>
    <property type="match status" value="1"/>
</dbReference>
<gene>
    <name evidence="11" type="ORF">GJ744_004792</name>
</gene>
<dbReference type="InterPro" id="IPR005336">
    <property type="entry name" value="MPC"/>
</dbReference>
<reference evidence="11" key="1">
    <citation type="submission" date="2020-02" db="EMBL/GenBank/DDBJ databases">
        <authorList>
            <person name="Palmer J.M."/>
        </authorList>
    </citation>
    <scope>NUCLEOTIDE SEQUENCE</scope>
    <source>
        <strain evidence="11">EPUS1.4</strain>
        <tissue evidence="11">Thallus</tissue>
    </source>
</reference>
<dbReference type="OrthoDB" id="1697690at2759"/>
<evidence type="ECO:0000313" key="12">
    <source>
        <dbReference type="Proteomes" id="UP000606974"/>
    </source>
</evidence>
<feature type="region of interest" description="Disordered" evidence="10">
    <location>
        <begin position="105"/>
        <end position="147"/>
    </location>
</feature>
<dbReference type="Proteomes" id="UP000606974">
    <property type="component" value="Unassembled WGS sequence"/>
</dbReference>
<keyword evidence="5 9" id="KW-0999">Mitochondrion inner membrane</keyword>
<accession>A0A8H7E1F5</accession>
<comment type="caution">
    <text evidence="11">The sequence shown here is derived from an EMBL/GenBank/DDBJ whole genome shotgun (WGS) entry which is preliminary data.</text>
</comment>
<dbReference type="AlphaFoldDB" id="A0A8H7E1F5"/>
<evidence type="ECO:0000256" key="3">
    <source>
        <dbReference type="ARBA" id="ARBA00022448"/>
    </source>
</evidence>
<evidence type="ECO:0000256" key="4">
    <source>
        <dbReference type="ARBA" id="ARBA00022692"/>
    </source>
</evidence>
<evidence type="ECO:0000256" key="7">
    <source>
        <dbReference type="ARBA" id="ARBA00023128"/>
    </source>
</evidence>
<evidence type="ECO:0000256" key="2">
    <source>
        <dbReference type="ARBA" id="ARBA00006416"/>
    </source>
</evidence>
<evidence type="ECO:0000256" key="1">
    <source>
        <dbReference type="ARBA" id="ARBA00004448"/>
    </source>
</evidence>
<sequence length="147" mass="16155">MAVAIKAINAKIRSNKVLDYFCSTHFWGPASNFGIPLAAIVDIKKDPEMYVDGILYSTSSNLLPQKHPLEDVTSAKKDDRQMNYASTGGMSMRARLQSSLDAPKRISYLPPYPIPTEQGSKSSDGPLLSLFPLSTPEPLTSPYQDFS</sequence>
<evidence type="ECO:0000256" key="9">
    <source>
        <dbReference type="RuleBase" id="RU363100"/>
    </source>
</evidence>
<keyword evidence="6" id="KW-1133">Transmembrane helix</keyword>
<organism evidence="11 12">
    <name type="scientific">Endocarpon pusillum</name>
    <dbReference type="NCBI Taxonomy" id="364733"/>
    <lineage>
        <taxon>Eukaryota</taxon>
        <taxon>Fungi</taxon>
        <taxon>Dikarya</taxon>
        <taxon>Ascomycota</taxon>
        <taxon>Pezizomycotina</taxon>
        <taxon>Eurotiomycetes</taxon>
        <taxon>Chaetothyriomycetidae</taxon>
        <taxon>Verrucariales</taxon>
        <taxon>Verrucariaceae</taxon>
        <taxon>Endocarpon</taxon>
    </lineage>
</organism>
<dbReference type="EMBL" id="JAACFV010000207">
    <property type="protein sequence ID" value="KAF7502946.1"/>
    <property type="molecule type" value="Genomic_DNA"/>
</dbReference>
<evidence type="ECO:0000313" key="11">
    <source>
        <dbReference type="EMBL" id="KAF7502946.1"/>
    </source>
</evidence>
<keyword evidence="3 9" id="KW-0813">Transport</keyword>
<proteinExistence type="inferred from homology"/>
<evidence type="ECO:0000256" key="5">
    <source>
        <dbReference type="ARBA" id="ARBA00022792"/>
    </source>
</evidence>